<evidence type="ECO:0000313" key="3">
    <source>
        <dbReference type="EMBL" id="CAH4020050.1"/>
    </source>
</evidence>
<sequence>MFKSIDEDYVYGERLRDHSIHSPVYGYDNYDRKLSTPRSNKKKIESQEIDLLGFDKFITHDIHPTSRKHIFHSYYSHKNLSELLMELTTEVEDLKKMYKFEDSSDSIYGDKVTENFKQASEDNSFLDSTAEIETVLNEIKQRALKMMIQHIPTSGNLINTAVTEIMYDMGSIMHSPKITTGYMVFKKSVTDDKNSLYNRKIRSIYHKAATIAHNLECNLQNKFVKSYEIIKNKVSANLGEELKHSENAIKEALNKLSGGKSSCKPKHSTLFKSIKTVKTTAPINRKSTVRHFTKRKFFSRRTTLTPAHTIPKVTDDFSMLSVYEKILMNAHDDNMRLFKMNNTSKDHEMIKYSNLKRSVQELYEDLPEVGEEYDEENNITSKNDFGLNEPSKNETSITDDEISFNTLSNKLSYNDYVNGFKYYLNFQKDQGNENFSNLVRYQAHRHHNVDDVGKYILEKLPQLPSTRQRRFFFEQDTLEDQDISTKSDDSWFKKHFYFFIDKDPPKKYHAIQTVSLKEDLPLESITQNTFTYNGLDKTNYFDDIINIRVKAASDQESKSTFNSQESKKVDPLLENLLGSITTENFPSIENIHNNYLNHDTEKEVEAISDIYKTNIKKIQPNKYSYKLILYNDNKKENELRNMDPRNGNQQVLSKRAKSRNIFTHRKVTEKTVPYINTKGSHRTNSSKLQKPHPSNNVKKQKKPKKLPTTKVQKQQKAHPDHFFTTPLPMSDNEFNKFLEENNIDVQSVTASLPNYIPFSTHVMHIVSKLKPYKNNIENIKSLKLSAKPVLEQEITFTPKNKIFIKNYSDVKRSIKEYQSFTAHDVAALEIIVDLKKCSDLNENENQGATSERTINAVVVGEKPKITNAIQVHIALPDLYSETIKRSPESLQVKKVFSAIMASPIDIAYQLHTFEKTTIPSTTIEENKLSPGLYLLVENSNMSDPTAQLILKPMKMDAKSLNLELTTNESLSEPQTTTPYANDDKVNNFVGYKYKRSINWDSIKRLFGHDRVCRCRCKANQTMCNACAASDAVISELIFEFDNLAKYMRDHCTEIQTFFWMNPTGGKKLRESVSRINKSLNDYYKRVKGKCNGRTCKMFSSGIDRRSILHEFTEYKDNGSLTFLMNLVNIANDLENANALGLLYDEQFEKHGQILQDTIDNCLSRVLTKRSDVEKLYSLDKININLICDPSIERGTLNKTVLHSLRNKAKLLNNVDSNNFLNNDVITFKGEKRKRLKDFVKHRFPSKLSKKSFQDMDSNSILSNFNKNNNSINFRQQRKTEPVVNVLLLKNEPSDSQNRNVIHDTVRSLTTVKQYNFSNHESLVHSMGKLFKLLGNPDIKAFTSSHKNNKSSPKTIHKSLLTNNTKHVTRNKSTTNVLHTTKHNKSSNASKAIYRTEKNEIINSILGVTKHFLNKLKCKTDATEHSERHIRNVTIDTYNSDPTDLNSHKISSVTDRDNPTIIILDENSENVGESKNDQINDDDLRSLLFSVLNYNSKVLNDEWVRAANLEANGGIEKNNRGLSISKKSVNNTKKGFVNKLANKFLWSRINDKKKERFQGHGTSTPLKKVDTSNMDKTTEIGGRKITVCDISSTIGHIINAQKTLTKLDFETYMKNINCYKYSVVPEKFLIKFNRRKKHCKKEALSSSYERWRRDSKMALYEDDELPELDESEVPEDKHIYELHDNKQLFERFIRDDHGLYQQAPRRMKRQSDSTIDMLTNIPPLKPLTDEVFAMTGDSVVLDCYPPGCKQEGKNHFWIADDNLNILANLTRLNMKNIRKADSGVYVCFNNDNMIVRRVKVSVMDVPKFNVVFATVYETSTSCTYNDLRAIQKIGELMSLITCGNFCSIRIDEPVCLKDRKDESYLLRTLTVILPQYPSINCSIECQRNFRSSMSVLYAKNAPILASIPVAIMHYGGSLPEEVKTWTPSMLEHKAFVSHTLRTSGLCPSDTYSIEGGNSCVRCPDGTKSEPGSAFCHLSLDRLARSIVCQIS</sequence>
<dbReference type="EMBL" id="CALOZG010000004">
    <property type="protein sequence ID" value="CAH4020050.1"/>
    <property type="molecule type" value="Genomic_DNA"/>
</dbReference>
<dbReference type="PROSITE" id="PS50835">
    <property type="entry name" value="IG_LIKE"/>
    <property type="match status" value="1"/>
</dbReference>
<dbReference type="Proteomes" id="UP001152562">
    <property type="component" value="Unassembled WGS sequence"/>
</dbReference>
<dbReference type="SUPFAM" id="SSF48726">
    <property type="entry name" value="Immunoglobulin"/>
    <property type="match status" value="1"/>
</dbReference>
<evidence type="ECO:0000313" key="4">
    <source>
        <dbReference type="Proteomes" id="UP001152562"/>
    </source>
</evidence>
<feature type="region of interest" description="Disordered" evidence="1">
    <location>
        <begin position="675"/>
        <end position="725"/>
    </location>
</feature>
<comment type="caution">
    <text evidence="3">The sequence shown here is derived from an EMBL/GenBank/DDBJ whole genome shotgun (WGS) entry which is preliminary data.</text>
</comment>
<gene>
    <name evidence="3" type="ORF">PIBRA_LOCUS3750</name>
</gene>
<organism evidence="3 4">
    <name type="scientific">Pieris brassicae</name>
    <name type="common">White butterfly</name>
    <name type="synonym">Large white butterfly</name>
    <dbReference type="NCBI Taxonomy" id="7116"/>
    <lineage>
        <taxon>Eukaryota</taxon>
        <taxon>Metazoa</taxon>
        <taxon>Ecdysozoa</taxon>
        <taxon>Arthropoda</taxon>
        <taxon>Hexapoda</taxon>
        <taxon>Insecta</taxon>
        <taxon>Pterygota</taxon>
        <taxon>Neoptera</taxon>
        <taxon>Endopterygota</taxon>
        <taxon>Lepidoptera</taxon>
        <taxon>Glossata</taxon>
        <taxon>Ditrysia</taxon>
        <taxon>Papilionoidea</taxon>
        <taxon>Pieridae</taxon>
        <taxon>Pierinae</taxon>
        <taxon>Pieris</taxon>
    </lineage>
</organism>
<evidence type="ECO:0000259" key="2">
    <source>
        <dbReference type="PROSITE" id="PS50835"/>
    </source>
</evidence>
<evidence type="ECO:0000256" key="1">
    <source>
        <dbReference type="SAM" id="MobiDB-lite"/>
    </source>
</evidence>
<name>A0A9P0T512_PIEBR</name>
<keyword evidence="4" id="KW-1185">Reference proteome</keyword>
<feature type="compositionally biased region" description="Basic residues" evidence="1">
    <location>
        <begin position="698"/>
        <end position="707"/>
    </location>
</feature>
<dbReference type="InterPro" id="IPR036179">
    <property type="entry name" value="Ig-like_dom_sf"/>
</dbReference>
<reference evidence="3" key="1">
    <citation type="submission" date="2022-05" db="EMBL/GenBank/DDBJ databases">
        <authorList>
            <person name="Okamura Y."/>
        </authorList>
    </citation>
    <scope>NUCLEOTIDE SEQUENCE</scope>
</reference>
<dbReference type="InterPro" id="IPR007110">
    <property type="entry name" value="Ig-like_dom"/>
</dbReference>
<feature type="compositionally biased region" description="Polar residues" evidence="1">
    <location>
        <begin position="682"/>
        <end position="696"/>
    </location>
</feature>
<protein>
    <recommendedName>
        <fullName evidence="2">Ig-like domain-containing protein</fullName>
    </recommendedName>
</protein>
<accession>A0A9P0T512</accession>
<feature type="domain" description="Ig-like" evidence="2">
    <location>
        <begin position="1721"/>
        <end position="1800"/>
    </location>
</feature>
<proteinExistence type="predicted"/>